<dbReference type="Pfam" id="PF06984">
    <property type="entry name" value="MRP-L47"/>
    <property type="match status" value="1"/>
</dbReference>
<proteinExistence type="evidence at transcript level"/>
<keyword evidence="5" id="KW-0687">Ribonucleoprotein</keyword>
<dbReference type="PANTHER" id="PTHR21183:SF18">
    <property type="entry name" value="LARGE RIBOSOMAL SUBUNIT PROTEIN UL29M"/>
    <property type="match status" value="1"/>
</dbReference>
<evidence type="ECO:0000256" key="3">
    <source>
        <dbReference type="ARBA" id="ARBA00022980"/>
    </source>
</evidence>
<dbReference type="GO" id="GO:0032543">
    <property type="term" value="P:mitochondrial translation"/>
    <property type="evidence" value="ECO:0007669"/>
    <property type="project" value="TreeGrafter"/>
</dbReference>
<evidence type="ECO:0000313" key="7">
    <source>
        <dbReference type="EMBL" id="SVE93255.1"/>
    </source>
</evidence>
<dbReference type="GO" id="GO:0003735">
    <property type="term" value="F:structural constituent of ribosome"/>
    <property type="evidence" value="ECO:0007669"/>
    <property type="project" value="InterPro"/>
</dbReference>
<evidence type="ECO:0000256" key="2">
    <source>
        <dbReference type="ARBA" id="ARBA00009254"/>
    </source>
</evidence>
<dbReference type="EMBL" id="LR023636">
    <property type="protein sequence ID" value="SVE93255.1"/>
    <property type="molecule type" value="mRNA"/>
</dbReference>
<comment type="similarity">
    <text evidence="2">Belongs to the universal ribosomal protein uL29 family.</text>
</comment>
<dbReference type="Gene3D" id="6.10.330.20">
    <property type="match status" value="1"/>
</dbReference>
<dbReference type="InterPro" id="IPR038340">
    <property type="entry name" value="MRP-L47_sf"/>
</dbReference>
<evidence type="ECO:0000256" key="1">
    <source>
        <dbReference type="ARBA" id="ARBA00004173"/>
    </source>
</evidence>
<organism evidence="7">
    <name type="scientific">Moina brachiata</name>
    <dbReference type="NCBI Taxonomy" id="675436"/>
    <lineage>
        <taxon>Eukaryota</taxon>
        <taxon>Metazoa</taxon>
        <taxon>Ecdysozoa</taxon>
        <taxon>Arthropoda</taxon>
        <taxon>Crustacea</taxon>
        <taxon>Branchiopoda</taxon>
        <taxon>Diplostraca</taxon>
        <taxon>Cladocera</taxon>
        <taxon>Anomopoda</taxon>
        <taxon>Moinidae</taxon>
        <taxon>Moina</taxon>
    </lineage>
</organism>
<protein>
    <recommendedName>
        <fullName evidence="6">Large ribosomal subunit protein uL29m</fullName>
    </recommendedName>
</protein>
<accession>A0A4Y7NLY5</accession>
<comment type="subcellular location">
    <subcellularLocation>
        <location evidence="1">Mitochondrion</location>
    </subcellularLocation>
</comment>
<keyword evidence="3" id="KW-0689">Ribosomal protein</keyword>
<dbReference type="PANTHER" id="PTHR21183">
    <property type="entry name" value="RIBOSOMAL PROTEIN L47, MITOCHONDRIAL-RELATED"/>
    <property type="match status" value="1"/>
</dbReference>
<reference evidence="7" key="1">
    <citation type="submission" date="2018-08" db="EMBL/GenBank/DDBJ databases">
        <authorList>
            <person name="Cornetti L."/>
        </authorList>
    </citation>
    <scope>NUCLEOTIDE SEQUENCE</scope>
    <source>
        <strain evidence="7">DE-FRO-2-1</strain>
    </source>
</reference>
<dbReference type="AlphaFoldDB" id="A0A4Y7NLY5"/>
<dbReference type="GO" id="GO:0005762">
    <property type="term" value="C:mitochondrial large ribosomal subunit"/>
    <property type="evidence" value="ECO:0007669"/>
    <property type="project" value="TreeGrafter"/>
</dbReference>
<evidence type="ECO:0000256" key="5">
    <source>
        <dbReference type="ARBA" id="ARBA00023274"/>
    </source>
</evidence>
<evidence type="ECO:0000256" key="4">
    <source>
        <dbReference type="ARBA" id="ARBA00023128"/>
    </source>
</evidence>
<gene>
    <name evidence="7" type="primary">EOG090X0DBE</name>
</gene>
<sequence length="309" mass="36993">MFLEIKGIFAIRHRLALIDVMDGLTEKSRSNKVLLKFNRKKVTVKASILDAWCQPWDALHEQAKSTAFDCSNDTSNLSQFLEEPKNLNATEIKSGRSWTLSELRIKSNVDLHKLWYVLLKERNMLLTMEYNCAKACQLFASPERLDKVNESMERIVNTIQERNSAYWKLEIGEDAPIDLKTNKNELSPDDPLASVRHATELEKEKKELRKKQSDLFEKYYYLINFFLRRNEQHFLFRFFSTSINYVLNNFFFYYPVSCGFQRHLSRRKWMFLLKYFRAVLLNKTKSWYQLVDFYKVIQHTRFRSYTFIM</sequence>
<keyword evidence="4" id="KW-0496">Mitochondrion</keyword>
<name>A0A4Y7NLY5_9CRUS</name>
<dbReference type="InterPro" id="IPR010729">
    <property type="entry name" value="Ribosomal_uL29_mit"/>
</dbReference>
<evidence type="ECO:0000256" key="6">
    <source>
        <dbReference type="ARBA" id="ARBA00035289"/>
    </source>
</evidence>